<evidence type="ECO:0000313" key="2">
    <source>
        <dbReference type="Proteomes" id="UP000196239"/>
    </source>
</evidence>
<sequence>MLNKKDAQMIVKKMRAISVYVRFIGVIDSKGEIMAYERRPGHEPLLNIKNTSDQFSHLAVKTRMSSQFNKQLGDVQFMWEEREKVQTISFAVGKNTVWASIDKKVIRSEVLRIIDNCLPIVKQYSQK</sequence>
<organism evidence="1 2">
    <name type="scientific">Nitrosotalea devaniterrae</name>
    <dbReference type="NCBI Taxonomy" id="1078905"/>
    <lineage>
        <taxon>Archaea</taxon>
        <taxon>Nitrososphaerota</taxon>
        <taxon>Nitrososphaeria</taxon>
        <taxon>Nitrosotaleales</taxon>
        <taxon>Nitrosotaleaceae</taxon>
        <taxon>Nitrosotalea</taxon>
    </lineage>
</organism>
<dbReference type="Proteomes" id="UP000196239">
    <property type="component" value="Chromosome 1"/>
</dbReference>
<dbReference type="EMBL" id="LN890280">
    <property type="protein sequence ID" value="CUR52145.1"/>
    <property type="molecule type" value="Genomic_DNA"/>
</dbReference>
<accession>A0A128A464</accession>
<dbReference type="AlphaFoldDB" id="A0A128A464"/>
<name>A0A128A464_9ARCH</name>
<evidence type="ECO:0008006" key="3">
    <source>
        <dbReference type="Google" id="ProtNLM"/>
    </source>
</evidence>
<keyword evidence="2" id="KW-1185">Reference proteome</keyword>
<evidence type="ECO:0000313" key="1">
    <source>
        <dbReference type="EMBL" id="CUR52145.1"/>
    </source>
</evidence>
<protein>
    <recommendedName>
        <fullName evidence="3">Roadblock/LAMTOR2 domain-containing protein</fullName>
    </recommendedName>
</protein>
<gene>
    <name evidence="1" type="ORF">NDEV_1380</name>
</gene>
<proteinExistence type="predicted"/>
<reference evidence="2" key="1">
    <citation type="submission" date="2015-10" db="EMBL/GenBank/DDBJ databases">
        <authorList>
            <person name="Lehtovirta-Morley L.E."/>
            <person name="Vieille C."/>
        </authorList>
    </citation>
    <scope>NUCLEOTIDE SEQUENCE [LARGE SCALE GENOMIC DNA]</scope>
</reference>
<dbReference type="KEGG" id="ndv:NDEV_1380"/>